<dbReference type="InterPro" id="IPR040079">
    <property type="entry name" value="Glutathione_S-Trfase"/>
</dbReference>
<dbReference type="PANTHER" id="PTHR12289:SF41">
    <property type="entry name" value="FAILED AXON CONNECTIONS-RELATED"/>
    <property type="match status" value="1"/>
</dbReference>
<dbReference type="InterPro" id="IPR036249">
    <property type="entry name" value="Thioredoxin-like_sf"/>
</dbReference>
<dbReference type="AlphaFoldDB" id="A0A1H6BX58"/>
<evidence type="ECO:0000313" key="2">
    <source>
        <dbReference type="EMBL" id="SEG65281.1"/>
    </source>
</evidence>
<accession>A0A1H6BX58</accession>
<sequence length="243" mass="27213">MLTLHTFYPALGNHSASPFCVKAMVLLNLAGMEWTPNWVQNPSKFAYKKLPVVETPNFMVNDSNLLIDWLEEQGKDMFPGLDAKARATARAVIRMTEQNLTEGLVYNRWLIDDCWTVLNRQVFGGLPAPLKLFVPNMVRKTIRQRMDLNGMGRFSEEDRMTYLSRDLDTIAAFIDDAFLFGTTPTAADAAVAPVLSMIDTLPADTALRRRLRGDDKLMAYVGRAREQLFAQLPVPGANRASAA</sequence>
<name>A0A1H6BX58_9RHOB</name>
<dbReference type="SFLD" id="SFLDG01200">
    <property type="entry name" value="SUF1.1"/>
    <property type="match status" value="1"/>
</dbReference>
<evidence type="ECO:0000259" key="1">
    <source>
        <dbReference type="Pfam" id="PF17172"/>
    </source>
</evidence>
<dbReference type="Proteomes" id="UP000236752">
    <property type="component" value="Unassembled WGS sequence"/>
</dbReference>
<dbReference type="Pfam" id="PF13410">
    <property type="entry name" value="GST_C_2"/>
    <property type="match status" value="1"/>
</dbReference>
<dbReference type="SUPFAM" id="SSF47616">
    <property type="entry name" value="GST C-terminal domain-like"/>
    <property type="match status" value="1"/>
</dbReference>
<dbReference type="SUPFAM" id="SSF52833">
    <property type="entry name" value="Thioredoxin-like"/>
    <property type="match status" value="1"/>
</dbReference>
<protein>
    <submittedName>
        <fullName evidence="2">Glutathione S-transferase</fullName>
    </submittedName>
</protein>
<dbReference type="Pfam" id="PF17172">
    <property type="entry name" value="GST_N_4"/>
    <property type="match status" value="1"/>
</dbReference>
<dbReference type="EMBL" id="FNUZ01000010">
    <property type="protein sequence ID" value="SEG65281.1"/>
    <property type="molecule type" value="Genomic_DNA"/>
</dbReference>
<dbReference type="GO" id="GO:0005737">
    <property type="term" value="C:cytoplasm"/>
    <property type="evidence" value="ECO:0007669"/>
    <property type="project" value="TreeGrafter"/>
</dbReference>
<dbReference type="Gene3D" id="1.20.1050.10">
    <property type="match status" value="1"/>
</dbReference>
<organism evidence="2 3">
    <name type="scientific">Thalassococcus halodurans</name>
    <dbReference type="NCBI Taxonomy" id="373675"/>
    <lineage>
        <taxon>Bacteria</taxon>
        <taxon>Pseudomonadati</taxon>
        <taxon>Pseudomonadota</taxon>
        <taxon>Alphaproteobacteria</taxon>
        <taxon>Rhodobacterales</taxon>
        <taxon>Roseobacteraceae</taxon>
        <taxon>Thalassococcus</taxon>
    </lineage>
</organism>
<dbReference type="InterPro" id="IPR036282">
    <property type="entry name" value="Glutathione-S-Trfase_C_sf"/>
</dbReference>
<dbReference type="InterPro" id="IPR026928">
    <property type="entry name" value="FAX/IsoI-like"/>
</dbReference>
<dbReference type="InterPro" id="IPR050931">
    <property type="entry name" value="Mito_Protein_Transport_Metaxin"/>
</dbReference>
<dbReference type="SFLD" id="SFLDG01180">
    <property type="entry name" value="SUF1"/>
    <property type="match status" value="1"/>
</dbReference>
<keyword evidence="3" id="KW-1185">Reference proteome</keyword>
<dbReference type="OrthoDB" id="7664269at2"/>
<dbReference type="Gene3D" id="3.40.30.10">
    <property type="entry name" value="Glutaredoxin"/>
    <property type="match status" value="1"/>
</dbReference>
<keyword evidence="2" id="KW-0808">Transferase</keyword>
<evidence type="ECO:0000313" key="3">
    <source>
        <dbReference type="Proteomes" id="UP000236752"/>
    </source>
</evidence>
<dbReference type="InterPro" id="IPR012336">
    <property type="entry name" value="Thioredoxin-like_fold"/>
</dbReference>
<dbReference type="PANTHER" id="PTHR12289">
    <property type="entry name" value="METAXIN RELATED"/>
    <property type="match status" value="1"/>
</dbReference>
<gene>
    <name evidence="2" type="ORF">SAMN04488045_3850</name>
</gene>
<dbReference type="SFLD" id="SFLDS00019">
    <property type="entry name" value="Glutathione_Transferase_(cytos"/>
    <property type="match status" value="1"/>
</dbReference>
<reference evidence="2 3" key="1">
    <citation type="submission" date="2016-10" db="EMBL/GenBank/DDBJ databases">
        <authorList>
            <person name="de Groot N.N."/>
        </authorList>
    </citation>
    <scope>NUCLEOTIDE SEQUENCE [LARGE SCALE GENOMIC DNA]</scope>
    <source>
        <strain evidence="2 3">DSM 26915</strain>
    </source>
</reference>
<feature type="domain" description="Thioredoxin-like fold" evidence="1">
    <location>
        <begin position="18"/>
        <end position="112"/>
    </location>
</feature>
<proteinExistence type="predicted"/>
<dbReference type="CDD" id="cd03054">
    <property type="entry name" value="GST_N_Metaxin"/>
    <property type="match status" value="1"/>
</dbReference>
<dbReference type="RefSeq" id="WP_103911944.1">
    <property type="nucleotide sequence ID" value="NZ_FNUZ01000010.1"/>
</dbReference>
<dbReference type="GO" id="GO:0016740">
    <property type="term" value="F:transferase activity"/>
    <property type="evidence" value="ECO:0007669"/>
    <property type="project" value="UniProtKB-KW"/>
</dbReference>